<feature type="active site" description="Charge relay system" evidence="5">
    <location>
        <position position="175"/>
    </location>
</feature>
<accession>A0ABT2RQS1</accession>
<dbReference type="Pfam" id="PF00082">
    <property type="entry name" value="Peptidase_S8"/>
    <property type="match status" value="2"/>
</dbReference>
<reference evidence="7 8" key="1">
    <citation type="journal article" date="2021" name="ISME Commun">
        <title>Automated analysis of genomic sequences facilitates high-throughput and comprehensive description of bacteria.</title>
        <authorList>
            <person name="Hitch T.C.A."/>
        </authorList>
    </citation>
    <scope>NUCLEOTIDE SEQUENCE [LARGE SCALE GENOMIC DNA]</scope>
    <source>
        <strain evidence="7 8">Sanger_03</strain>
    </source>
</reference>
<evidence type="ECO:0000256" key="5">
    <source>
        <dbReference type="PROSITE-ProRule" id="PRU01240"/>
    </source>
</evidence>
<gene>
    <name evidence="7" type="ORF">OCV99_14495</name>
</gene>
<evidence type="ECO:0000256" key="4">
    <source>
        <dbReference type="ARBA" id="ARBA00022825"/>
    </source>
</evidence>
<dbReference type="PRINTS" id="PR00723">
    <property type="entry name" value="SUBTILISIN"/>
</dbReference>
<evidence type="ECO:0000313" key="7">
    <source>
        <dbReference type="EMBL" id="MCU6687718.1"/>
    </source>
</evidence>
<dbReference type="InterPro" id="IPR036852">
    <property type="entry name" value="Peptidase_S8/S53_dom_sf"/>
</dbReference>
<evidence type="ECO:0000256" key="1">
    <source>
        <dbReference type="ARBA" id="ARBA00011073"/>
    </source>
</evidence>
<keyword evidence="4 5" id="KW-0720">Serine protease</keyword>
<feature type="active site" description="Charge relay system" evidence="5">
    <location>
        <position position="498"/>
    </location>
</feature>
<protein>
    <submittedName>
        <fullName evidence="7">S8 family peptidase</fullName>
    </submittedName>
</protein>
<comment type="caution">
    <text evidence="7">The sequence shown here is derived from an EMBL/GenBank/DDBJ whole genome shotgun (WGS) entry which is preliminary data.</text>
</comment>
<evidence type="ECO:0000256" key="2">
    <source>
        <dbReference type="ARBA" id="ARBA00022670"/>
    </source>
</evidence>
<dbReference type="PROSITE" id="PS51892">
    <property type="entry name" value="SUBTILASE"/>
    <property type="match status" value="1"/>
</dbReference>
<dbReference type="Gene3D" id="3.40.50.200">
    <property type="entry name" value="Peptidase S8/S53 domain"/>
    <property type="match status" value="1"/>
</dbReference>
<organism evidence="7 8">
    <name type="scientific">Dorea acetigenes</name>
    <dbReference type="NCBI Taxonomy" id="2981787"/>
    <lineage>
        <taxon>Bacteria</taxon>
        <taxon>Bacillati</taxon>
        <taxon>Bacillota</taxon>
        <taxon>Clostridia</taxon>
        <taxon>Lachnospirales</taxon>
        <taxon>Lachnospiraceae</taxon>
        <taxon>Dorea</taxon>
    </lineage>
</organism>
<dbReference type="RefSeq" id="WP_158371500.1">
    <property type="nucleotide sequence ID" value="NZ_JAOQJU010000025.1"/>
</dbReference>
<dbReference type="PROSITE" id="PS00136">
    <property type="entry name" value="SUBTILASE_ASP"/>
    <property type="match status" value="1"/>
</dbReference>
<evidence type="ECO:0000259" key="6">
    <source>
        <dbReference type="Pfam" id="PF00082"/>
    </source>
</evidence>
<keyword evidence="2 5" id="KW-0645">Protease</keyword>
<dbReference type="PANTHER" id="PTHR43399:SF4">
    <property type="entry name" value="CELL WALL-ASSOCIATED PROTEASE"/>
    <property type="match status" value="1"/>
</dbReference>
<comment type="similarity">
    <text evidence="1 5">Belongs to the peptidase S8 family.</text>
</comment>
<dbReference type="InterPro" id="IPR034045">
    <property type="entry name" value="Pep_S8_CspA-like"/>
</dbReference>
<dbReference type="InterPro" id="IPR015500">
    <property type="entry name" value="Peptidase_S8_subtilisin-rel"/>
</dbReference>
<feature type="domain" description="Peptidase S8/S53" evidence="6">
    <location>
        <begin position="98"/>
        <end position="211"/>
    </location>
</feature>
<dbReference type="CDD" id="cd07478">
    <property type="entry name" value="Peptidases_S8_CspA-like"/>
    <property type="match status" value="1"/>
</dbReference>
<evidence type="ECO:0000256" key="3">
    <source>
        <dbReference type="ARBA" id="ARBA00022801"/>
    </source>
</evidence>
<dbReference type="SUPFAM" id="SSF52743">
    <property type="entry name" value="Subtilisin-like"/>
    <property type="match status" value="1"/>
</dbReference>
<name>A0ABT2RQS1_9FIRM</name>
<proteinExistence type="inferred from homology"/>
<dbReference type="InterPro" id="IPR017310">
    <property type="entry name" value="Pept_S8A_subtilisin_clostridia"/>
</dbReference>
<dbReference type="Gene3D" id="2.60.120.1290">
    <property type="match status" value="1"/>
</dbReference>
<sequence length="567" mass="62913">MDSEVCRLRILSEEYRDFIMPVGGGRVRLNLSREQLCMQETGVGYEILYADQTLADPVNFERFSYASVPQCYALLDMAAMNQAGITPVQNYPTLQLMGRGVMIGFIDTGIDYQNAVFRNLDGTTRIAGIWDQTVQTGEPPEGFAYGSSYTEEMINQALRTADPLEQIPVEDENGHGTFLASLAAGNADISSQFLGAAPESEIAVVKLKQAKEYLREFYAIPRDVPCYQENDIMLGIRYLHRLAEERGLPLVICVALGTSFGGQNGTTPLDVMLEIYSAFLNRMVVTGVGNEANQRHHYYGRIERMEDRKEVEIQVGSGEDGFSMELWTDLPNILTLSIVSPSGEIVPRISVRQGTDTVFRFLFENTEVYVDFRILVERNNSQLIFFRFRSPAEGIWKLIVEPIRLAGGEFHIWLPVEEFLSRPVIFLEPEPDTTLTSPSTVSAGMSVAYYNGNENSVDINSGRGYTRTGRIKPDIAAPGTGVTGALPGGRFARKSGSSAAAAIAAGASALMMEWIVYHSGNVGADTIQIKNLFILGANQRPDMEYPNREWGFGTLDVYNTLQRIREL</sequence>
<dbReference type="PANTHER" id="PTHR43399">
    <property type="entry name" value="SUBTILISIN-RELATED"/>
    <property type="match status" value="1"/>
</dbReference>
<feature type="active site" description="Charge relay system" evidence="5">
    <location>
        <position position="107"/>
    </location>
</feature>
<evidence type="ECO:0000313" key="8">
    <source>
        <dbReference type="Proteomes" id="UP001652431"/>
    </source>
</evidence>
<keyword evidence="8" id="KW-1185">Reference proteome</keyword>
<dbReference type="Proteomes" id="UP001652431">
    <property type="component" value="Unassembled WGS sequence"/>
</dbReference>
<dbReference type="InterPro" id="IPR051048">
    <property type="entry name" value="Peptidase_S8/S53_subtilisin"/>
</dbReference>
<dbReference type="InterPro" id="IPR023827">
    <property type="entry name" value="Peptidase_S8_Asp-AS"/>
</dbReference>
<feature type="domain" description="Peptidase S8/S53" evidence="6">
    <location>
        <begin position="432"/>
        <end position="553"/>
    </location>
</feature>
<dbReference type="PIRSF" id="PIRSF037894">
    <property type="entry name" value="Subtilisin_rel_CspABC"/>
    <property type="match status" value="1"/>
</dbReference>
<dbReference type="EMBL" id="JAOQJU010000025">
    <property type="protein sequence ID" value="MCU6687718.1"/>
    <property type="molecule type" value="Genomic_DNA"/>
</dbReference>
<keyword evidence="3 5" id="KW-0378">Hydrolase</keyword>
<dbReference type="InterPro" id="IPR000209">
    <property type="entry name" value="Peptidase_S8/S53_dom"/>
</dbReference>